<dbReference type="Gene3D" id="3.30.40.10">
    <property type="entry name" value="Zinc/RING finger domain, C3HC4 (zinc finger)"/>
    <property type="match status" value="1"/>
</dbReference>
<dbReference type="PANTHER" id="PTHR20893:SF2">
    <property type="entry name" value="LD08641P"/>
    <property type="match status" value="1"/>
</dbReference>
<accession>A0A3M6UXB9</accession>
<dbReference type="STRING" id="46731.A0A3M6UXB9"/>
<dbReference type="Gene3D" id="2.10.25.10">
    <property type="entry name" value="Laminin"/>
    <property type="match status" value="1"/>
</dbReference>
<dbReference type="SMART" id="SM00744">
    <property type="entry name" value="RINGv"/>
    <property type="match status" value="1"/>
</dbReference>
<protein>
    <recommendedName>
        <fullName evidence="5">RING-CH-type domain-containing protein</fullName>
    </recommendedName>
</protein>
<dbReference type="GO" id="GO:0008270">
    <property type="term" value="F:zinc ion binding"/>
    <property type="evidence" value="ECO:0007669"/>
    <property type="project" value="UniProtKB-KW"/>
</dbReference>
<feature type="transmembrane region" description="Helical" evidence="4">
    <location>
        <begin position="95"/>
        <end position="113"/>
    </location>
</feature>
<dbReference type="Pfam" id="PF12906">
    <property type="entry name" value="RINGv"/>
    <property type="match status" value="1"/>
</dbReference>
<evidence type="ECO:0000313" key="7">
    <source>
        <dbReference type="Proteomes" id="UP000275408"/>
    </source>
</evidence>
<keyword evidence="4" id="KW-0812">Transmembrane</keyword>
<evidence type="ECO:0000256" key="2">
    <source>
        <dbReference type="ARBA" id="ARBA00022771"/>
    </source>
</evidence>
<keyword evidence="7" id="KW-1185">Reference proteome</keyword>
<keyword evidence="4" id="KW-0472">Membrane</keyword>
<reference evidence="6 7" key="1">
    <citation type="journal article" date="2018" name="Sci. Rep.">
        <title>Comparative analysis of the Pocillopora damicornis genome highlights role of immune system in coral evolution.</title>
        <authorList>
            <person name="Cunning R."/>
            <person name="Bay R.A."/>
            <person name="Gillette P."/>
            <person name="Baker A.C."/>
            <person name="Traylor-Knowles N."/>
        </authorList>
    </citation>
    <scope>NUCLEOTIDE SEQUENCE [LARGE SCALE GENOMIC DNA]</scope>
    <source>
        <strain evidence="6">RSMAS</strain>
        <tissue evidence="6">Whole animal</tissue>
    </source>
</reference>
<evidence type="ECO:0000256" key="1">
    <source>
        <dbReference type="ARBA" id="ARBA00022723"/>
    </source>
</evidence>
<keyword evidence="3" id="KW-0862">Zinc</keyword>
<proteinExistence type="predicted"/>
<dbReference type="CDD" id="cd16495">
    <property type="entry name" value="RING_CH-C4HC3_MARCH"/>
    <property type="match status" value="1"/>
</dbReference>
<feature type="transmembrane region" description="Helical" evidence="4">
    <location>
        <begin position="47"/>
        <end position="72"/>
    </location>
</feature>
<comment type="caution">
    <text evidence="6">The sequence shown here is derived from an EMBL/GenBank/DDBJ whole genome shotgun (WGS) entry which is preliminary data.</text>
</comment>
<evidence type="ECO:0000259" key="5">
    <source>
        <dbReference type="PROSITE" id="PS51292"/>
    </source>
</evidence>
<dbReference type="EMBL" id="RCHS01000537">
    <property type="protein sequence ID" value="RMX58346.1"/>
    <property type="molecule type" value="Genomic_DNA"/>
</dbReference>
<organism evidence="6 7">
    <name type="scientific">Pocillopora damicornis</name>
    <name type="common">Cauliflower coral</name>
    <name type="synonym">Millepora damicornis</name>
    <dbReference type="NCBI Taxonomy" id="46731"/>
    <lineage>
        <taxon>Eukaryota</taxon>
        <taxon>Metazoa</taxon>
        <taxon>Cnidaria</taxon>
        <taxon>Anthozoa</taxon>
        <taxon>Hexacorallia</taxon>
        <taxon>Scleractinia</taxon>
        <taxon>Astrocoeniina</taxon>
        <taxon>Pocilloporidae</taxon>
        <taxon>Pocillopora</taxon>
    </lineage>
</organism>
<dbReference type="OMA" id="ICYDTDK"/>
<keyword evidence="1" id="KW-0479">Metal-binding</keyword>
<evidence type="ECO:0000256" key="4">
    <source>
        <dbReference type="SAM" id="Phobius"/>
    </source>
</evidence>
<dbReference type="OrthoDB" id="2154780at2759"/>
<feature type="transmembrane region" description="Helical" evidence="4">
    <location>
        <begin position="133"/>
        <end position="153"/>
    </location>
</feature>
<dbReference type="InterPro" id="IPR013083">
    <property type="entry name" value="Znf_RING/FYVE/PHD"/>
</dbReference>
<feature type="domain" description="RING-CH-type" evidence="5">
    <location>
        <begin position="352"/>
        <end position="420"/>
    </location>
</feature>
<dbReference type="Proteomes" id="UP000275408">
    <property type="component" value="Unassembled WGS sequence"/>
</dbReference>
<dbReference type="SUPFAM" id="SSF57850">
    <property type="entry name" value="RING/U-box"/>
    <property type="match status" value="1"/>
</dbReference>
<gene>
    <name evidence="6" type="ORF">pdam_00000118</name>
</gene>
<keyword evidence="2" id="KW-0863">Zinc-finger</keyword>
<dbReference type="AlphaFoldDB" id="A0A3M6UXB9"/>
<dbReference type="PROSITE" id="PS51292">
    <property type="entry name" value="ZF_RING_CH"/>
    <property type="match status" value="1"/>
</dbReference>
<sequence>MSFFLLKMSDGSSTNCPSNCNDHGLCVRGSCICEVKYSGGACDDANIGYFIGFSVVFFFVSAVSATQLFLCVRSEFKKLKRPSIAKACRLTVQKTLYICMIIACGSRGVYYSVQRYLPAWLGINLFNAYYPPIISGFSLIICFWAETFHVVGLRLDKPRFLSKSSLAFIAFNVFLFLVFLAQFITIEITDEQGKVYLSNIFTGIFVVLMFLMLMLFLIYGVELYYKVRGAFITTEPSNVDITQAAMSRFGLFSQASLQLLTSLFLLGDIMGAKWKHKLPMEGRNALEVVFRVFELGVALWFSCCLWNWKSPSQLWILNPKRLLVHETDEETSHLLGQSHHCHSYEAIETDADIDAPHRDCWICYDSDRTDAGPMILPCNCKGDVAAVHHDCLKRWLLESCPESRLDGPKCKVCREEYKLETGRKWLPSGLTVRHWIQTTLILSMMIGTPISVYFLCLTKMSETCKVVVIGMGVVLEYVCLRLLGFNMLLVYRRARLATMSIIGDPVTGSQLPGEIHTTPEAVDITTA</sequence>
<dbReference type="InterPro" id="IPR011016">
    <property type="entry name" value="Znf_RING-CH"/>
</dbReference>
<dbReference type="PANTHER" id="PTHR20893">
    <property type="entry name" value="LD08641P"/>
    <property type="match status" value="1"/>
</dbReference>
<feature type="transmembrane region" description="Helical" evidence="4">
    <location>
        <begin position="165"/>
        <end position="184"/>
    </location>
</feature>
<feature type="transmembrane region" description="Helical" evidence="4">
    <location>
        <begin position="467"/>
        <end position="491"/>
    </location>
</feature>
<evidence type="ECO:0000313" key="6">
    <source>
        <dbReference type="EMBL" id="RMX58346.1"/>
    </source>
</evidence>
<name>A0A3M6UXB9_POCDA</name>
<keyword evidence="4" id="KW-1133">Transmembrane helix</keyword>
<feature type="transmembrane region" description="Helical" evidence="4">
    <location>
        <begin position="196"/>
        <end position="219"/>
    </location>
</feature>
<evidence type="ECO:0000256" key="3">
    <source>
        <dbReference type="ARBA" id="ARBA00022833"/>
    </source>
</evidence>
<feature type="transmembrane region" description="Helical" evidence="4">
    <location>
        <begin position="434"/>
        <end position="455"/>
    </location>
</feature>